<proteinExistence type="predicted"/>
<sequence>MVFAPIADLQIGSGVRNKFTSSECPYHGGTKEQSFAWRKEKSNAHVVPTFNPRWMKGKPYHTCSCRAQASKARYLLVNKNLLRHQVTARSSTKGPERQCSI</sequence>
<keyword evidence="2" id="KW-1185">Reference proteome</keyword>
<evidence type="ECO:0000313" key="1">
    <source>
        <dbReference type="EMBL" id="PYH32345.1"/>
    </source>
</evidence>
<dbReference type="RefSeq" id="XP_025477823.1">
    <property type="nucleotide sequence ID" value="XM_025617841.1"/>
</dbReference>
<protein>
    <submittedName>
        <fullName evidence="1">Uncharacterized protein</fullName>
    </submittedName>
</protein>
<accession>A0A318YD35</accession>
<dbReference type="AlphaFoldDB" id="A0A318YD35"/>
<dbReference type="GeneID" id="37120297"/>
<organism evidence="1 2">
    <name type="scientific">Aspergillus neoniger (strain CBS 115656)</name>
    <dbReference type="NCBI Taxonomy" id="1448310"/>
    <lineage>
        <taxon>Eukaryota</taxon>
        <taxon>Fungi</taxon>
        <taxon>Dikarya</taxon>
        <taxon>Ascomycota</taxon>
        <taxon>Pezizomycotina</taxon>
        <taxon>Eurotiomycetes</taxon>
        <taxon>Eurotiomycetidae</taxon>
        <taxon>Eurotiales</taxon>
        <taxon>Aspergillaceae</taxon>
        <taxon>Aspergillus</taxon>
        <taxon>Aspergillus subgen. Circumdati</taxon>
    </lineage>
</organism>
<dbReference type="Proteomes" id="UP000247647">
    <property type="component" value="Unassembled WGS sequence"/>
</dbReference>
<gene>
    <name evidence="1" type="ORF">BO87DRAFT_107406</name>
</gene>
<name>A0A318YD35_ASPNB</name>
<dbReference type="EMBL" id="KZ821468">
    <property type="protein sequence ID" value="PYH32345.1"/>
    <property type="molecule type" value="Genomic_DNA"/>
</dbReference>
<evidence type="ECO:0000313" key="2">
    <source>
        <dbReference type="Proteomes" id="UP000247647"/>
    </source>
</evidence>
<reference evidence="1" key="1">
    <citation type="submission" date="2016-12" db="EMBL/GenBank/DDBJ databases">
        <title>The genomes of Aspergillus section Nigri reveals drivers in fungal speciation.</title>
        <authorList>
            <consortium name="DOE Joint Genome Institute"/>
            <person name="Vesth T.C."/>
            <person name="Nybo J."/>
            <person name="Theobald S."/>
            <person name="Brandl J."/>
            <person name="Frisvad J.C."/>
            <person name="Nielsen K.F."/>
            <person name="Lyhne E.K."/>
            <person name="Kogle M.E."/>
            <person name="Kuo A."/>
            <person name="Riley R."/>
            <person name="Clum A."/>
            <person name="Nolan M."/>
            <person name="Lipzen A."/>
            <person name="Salamov A."/>
            <person name="Henrissat B."/>
            <person name="Wiebenga A."/>
            <person name="De Vries R.P."/>
            <person name="Grigoriev I.V."/>
            <person name="Mortensen U.H."/>
            <person name="Andersen M.R."/>
            <person name="Baker S.E."/>
        </authorList>
    </citation>
    <scope>NUCLEOTIDE SEQUENCE [LARGE SCALE GENOMIC DNA]</scope>
    <source>
        <strain evidence="1">CBS 115656</strain>
    </source>
</reference>